<feature type="domain" description="Homeobox" evidence="12">
    <location>
        <begin position="1"/>
        <end position="41"/>
    </location>
</feature>
<keyword evidence="2 10" id="KW-0805">Transcription regulation</keyword>
<dbReference type="GO" id="GO:0045893">
    <property type="term" value="P:positive regulation of DNA-templated transcription"/>
    <property type="evidence" value="ECO:0007669"/>
    <property type="project" value="TreeGrafter"/>
</dbReference>
<evidence type="ECO:0000313" key="13">
    <source>
        <dbReference type="EMBL" id="KAB5564664.1"/>
    </source>
</evidence>
<dbReference type="Pfam" id="PF00046">
    <property type="entry name" value="Homeodomain"/>
    <property type="match status" value="1"/>
</dbReference>
<dbReference type="GO" id="GO:0000981">
    <property type="term" value="F:DNA-binding transcription factor activity, RNA polymerase II-specific"/>
    <property type="evidence" value="ECO:0007669"/>
    <property type="project" value="UniProtKB-UniRule"/>
</dbReference>
<comment type="similarity">
    <text evidence="7 10">Belongs to the HD-ZIP homeobox family. Class I subfamily.</text>
</comment>
<gene>
    <name evidence="13" type="ORF">DKX38_004718</name>
</gene>
<dbReference type="SUPFAM" id="SSF46689">
    <property type="entry name" value="Homeodomain-like"/>
    <property type="match status" value="1"/>
</dbReference>
<dbReference type="Proteomes" id="UP000326939">
    <property type="component" value="Chromosome 3"/>
</dbReference>
<comment type="caution">
    <text evidence="13">The sequence shown here is derived from an EMBL/GenBank/DDBJ whole genome shotgun (WGS) entry which is preliminary data.</text>
</comment>
<comment type="subcellular location">
    <subcellularLocation>
        <location evidence="1 8 9">Nucleus</location>
    </subcellularLocation>
</comment>
<dbReference type="InterPro" id="IPR001356">
    <property type="entry name" value="HD"/>
</dbReference>
<dbReference type="InterPro" id="IPR045224">
    <property type="entry name" value="HDZip_class_I_plant"/>
</dbReference>
<sequence length="117" mass="13587">MFESKSRPEPEMKQQLADEIGLEPRQVAIWFQNRRARLKTKQVPLFCWTISSFKCKGTLLTEARLSGMHAESNKSFNFQQLQKLKNQHVKQHGNSDLRHQSESSQYGRFEDMGTDSG</sequence>
<evidence type="ECO:0000256" key="7">
    <source>
        <dbReference type="ARBA" id="ARBA00025748"/>
    </source>
</evidence>
<reference evidence="14" key="1">
    <citation type="journal article" date="2019" name="Gigascience">
        <title>De novo genome assembly of the endangered Acer yangbiense, a plant species with extremely small populations endemic to Yunnan Province, China.</title>
        <authorList>
            <person name="Yang J."/>
            <person name="Wariss H.M."/>
            <person name="Tao L."/>
            <person name="Zhang R."/>
            <person name="Yun Q."/>
            <person name="Hollingsworth P."/>
            <person name="Dao Z."/>
            <person name="Luo G."/>
            <person name="Guo H."/>
            <person name="Ma Y."/>
            <person name="Sun W."/>
        </authorList>
    </citation>
    <scope>NUCLEOTIDE SEQUENCE [LARGE SCALE GENOMIC DNA]</scope>
    <source>
        <strain evidence="14">cv. br00</strain>
    </source>
</reference>
<dbReference type="InterPro" id="IPR009057">
    <property type="entry name" value="Homeodomain-like_sf"/>
</dbReference>
<dbReference type="GO" id="GO:0043565">
    <property type="term" value="F:sequence-specific DNA binding"/>
    <property type="evidence" value="ECO:0007669"/>
    <property type="project" value="TreeGrafter"/>
</dbReference>
<keyword evidence="6 8" id="KW-0539">Nucleus</keyword>
<evidence type="ECO:0000256" key="9">
    <source>
        <dbReference type="RuleBase" id="RU000682"/>
    </source>
</evidence>
<dbReference type="CDD" id="cd00086">
    <property type="entry name" value="homeodomain"/>
    <property type="match status" value="1"/>
</dbReference>
<dbReference type="AlphaFoldDB" id="A0A5N5NAY3"/>
<dbReference type="Gene3D" id="1.10.10.60">
    <property type="entry name" value="Homeodomain-like"/>
    <property type="match status" value="1"/>
</dbReference>
<dbReference type="GO" id="GO:0005634">
    <property type="term" value="C:nucleus"/>
    <property type="evidence" value="ECO:0007669"/>
    <property type="project" value="UniProtKB-SubCell"/>
</dbReference>
<comment type="function">
    <text evidence="10">Transcription factor.</text>
</comment>
<organism evidence="13 14">
    <name type="scientific">Salix brachista</name>
    <dbReference type="NCBI Taxonomy" id="2182728"/>
    <lineage>
        <taxon>Eukaryota</taxon>
        <taxon>Viridiplantae</taxon>
        <taxon>Streptophyta</taxon>
        <taxon>Embryophyta</taxon>
        <taxon>Tracheophyta</taxon>
        <taxon>Spermatophyta</taxon>
        <taxon>Magnoliopsida</taxon>
        <taxon>eudicotyledons</taxon>
        <taxon>Gunneridae</taxon>
        <taxon>Pentapetalae</taxon>
        <taxon>rosids</taxon>
        <taxon>fabids</taxon>
        <taxon>Malpighiales</taxon>
        <taxon>Salicaceae</taxon>
        <taxon>Saliceae</taxon>
        <taxon>Salix</taxon>
    </lineage>
</organism>
<keyword evidence="5 10" id="KW-0804">Transcription</keyword>
<protein>
    <recommendedName>
        <fullName evidence="10">Homeobox-leucine zipper protein</fullName>
    </recommendedName>
    <alternativeName>
        <fullName evidence="10">HD-ZIP protein</fullName>
    </alternativeName>
    <alternativeName>
        <fullName evidence="10">Homeodomain transcription factor</fullName>
    </alternativeName>
</protein>
<evidence type="ECO:0000256" key="10">
    <source>
        <dbReference type="RuleBase" id="RU369038"/>
    </source>
</evidence>
<dbReference type="InterPro" id="IPR000047">
    <property type="entry name" value="HTH_motif"/>
</dbReference>
<evidence type="ECO:0000256" key="5">
    <source>
        <dbReference type="ARBA" id="ARBA00023163"/>
    </source>
</evidence>
<dbReference type="SMART" id="SM00389">
    <property type="entry name" value="HOX"/>
    <property type="match status" value="1"/>
</dbReference>
<proteinExistence type="inferred from homology"/>
<dbReference type="PROSITE" id="PS00027">
    <property type="entry name" value="HOMEOBOX_1"/>
    <property type="match status" value="1"/>
</dbReference>
<dbReference type="InterPro" id="IPR017970">
    <property type="entry name" value="Homeobox_CS"/>
</dbReference>
<dbReference type="PRINTS" id="PR00031">
    <property type="entry name" value="HTHREPRESSR"/>
</dbReference>
<evidence type="ECO:0000256" key="1">
    <source>
        <dbReference type="ARBA" id="ARBA00004123"/>
    </source>
</evidence>
<evidence type="ECO:0000313" key="14">
    <source>
        <dbReference type="Proteomes" id="UP000326939"/>
    </source>
</evidence>
<evidence type="ECO:0000259" key="12">
    <source>
        <dbReference type="PROSITE" id="PS50071"/>
    </source>
</evidence>
<evidence type="ECO:0000256" key="4">
    <source>
        <dbReference type="ARBA" id="ARBA00023155"/>
    </source>
</evidence>
<name>A0A5N5NAY3_9ROSI</name>
<keyword evidence="3 8" id="KW-0238">DNA-binding</keyword>
<evidence type="ECO:0000256" key="3">
    <source>
        <dbReference type="ARBA" id="ARBA00023125"/>
    </source>
</evidence>
<evidence type="ECO:0000256" key="6">
    <source>
        <dbReference type="ARBA" id="ARBA00023242"/>
    </source>
</evidence>
<dbReference type="EMBL" id="VDCV01000003">
    <property type="protein sequence ID" value="KAB5564664.1"/>
    <property type="molecule type" value="Genomic_DNA"/>
</dbReference>
<dbReference type="PROSITE" id="PS50071">
    <property type="entry name" value="HOMEOBOX_2"/>
    <property type="match status" value="1"/>
</dbReference>
<keyword evidence="14" id="KW-1185">Reference proteome</keyword>
<feature type="region of interest" description="Disordered" evidence="11">
    <location>
        <begin position="85"/>
        <end position="117"/>
    </location>
</feature>
<dbReference type="PANTHER" id="PTHR24326:SF552">
    <property type="entry name" value="HOMEOBOX-LEUCINE ZIPPER PROTEIN"/>
    <property type="match status" value="1"/>
</dbReference>
<keyword evidence="4 8" id="KW-0371">Homeobox</keyword>
<evidence type="ECO:0000256" key="8">
    <source>
        <dbReference type="PROSITE-ProRule" id="PRU00108"/>
    </source>
</evidence>
<evidence type="ECO:0000256" key="2">
    <source>
        <dbReference type="ARBA" id="ARBA00023015"/>
    </source>
</evidence>
<feature type="DNA-binding region" description="Homeobox" evidence="8">
    <location>
        <begin position="3"/>
        <end position="42"/>
    </location>
</feature>
<evidence type="ECO:0000256" key="11">
    <source>
        <dbReference type="SAM" id="MobiDB-lite"/>
    </source>
</evidence>
<accession>A0A5N5NAY3</accession>
<dbReference type="PANTHER" id="PTHR24326">
    <property type="entry name" value="HOMEOBOX-LEUCINE ZIPPER PROTEIN"/>
    <property type="match status" value="1"/>
</dbReference>